<dbReference type="Pfam" id="PF00067">
    <property type="entry name" value="p450"/>
    <property type="match status" value="1"/>
</dbReference>
<dbReference type="EMBL" id="AP024444">
    <property type="protein sequence ID" value="BCS19593.1"/>
    <property type="molecule type" value="Genomic_DNA"/>
</dbReference>
<evidence type="ECO:0000256" key="1">
    <source>
        <dbReference type="ARBA" id="ARBA00010617"/>
    </source>
</evidence>
<reference evidence="3" key="2">
    <citation type="submission" date="2021-02" db="EMBL/GenBank/DDBJ databases">
        <title>Aspergillus puulaauensis MK2 genome sequence.</title>
        <authorList>
            <person name="Futagami T."/>
            <person name="Mori K."/>
            <person name="Kadooka C."/>
            <person name="Tanaka T."/>
        </authorList>
    </citation>
    <scope>NUCLEOTIDE SEQUENCE</scope>
    <source>
        <strain evidence="3">MK2</strain>
    </source>
</reference>
<proteinExistence type="inferred from homology"/>
<gene>
    <name evidence="3" type="ORF">APUU_20025S</name>
</gene>
<dbReference type="Gene3D" id="1.10.630.10">
    <property type="entry name" value="Cytochrome P450"/>
    <property type="match status" value="1"/>
</dbReference>
<keyword evidence="2" id="KW-1133">Transmembrane helix</keyword>
<protein>
    <recommendedName>
        <fullName evidence="5">Cytochrome P450</fullName>
    </recommendedName>
</protein>
<dbReference type="GO" id="GO:0020037">
    <property type="term" value="F:heme binding"/>
    <property type="evidence" value="ECO:0007669"/>
    <property type="project" value="InterPro"/>
</dbReference>
<evidence type="ECO:0000313" key="3">
    <source>
        <dbReference type="EMBL" id="BCS19593.1"/>
    </source>
</evidence>
<dbReference type="SUPFAM" id="SSF48264">
    <property type="entry name" value="Cytochrome P450"/>
    <property type="match status" value="1"/>
</dbReference>
<dbReference type="KEGG" id="apuu:APUU_20025S"/>
<evidence type="ECO:0008006" key="5">
    <source>
        <dbReference type="Google" id="ProtNLM"/>
    </source>
</evidence>
<reference evidence="3" key="1">
    <citation type="submission" date="2021-01" db="EMBL/GenBank/DDBJ databases">
        <authorList>
            <consortium name="Aspergillus puulaauensis MK2 genome sequencing consortium"/>
            <person name="Kazuki M."/>
            <person name="Futagami T."/>
        </authorList>
    </citation>
    <scope>NUCLEOTIDE SEQUENCE</scope>
    <source>
        <strain evidence="3">MK2</strain>
    </source>
</reference>
<keyword evidence="2" id="KW-0472">Membrane</keyword>
<dbReference type="Proteomes" id="UP000654913">
    <property type="component" value="Chromosome 2"/>
</dbReference>
<dbReference type="GeneID" id="64969598"/>
<sequence length="497" mass="57077">MGHIHALFFDATTAITLRPVVLFAILILFFALFVQKNSSKNLPNSPHFLHHDGRLMKTLPGDARYTRFTHGKELSKAGQAMCGDEPYLLRNKSKRDLVLHTPAQMRDFFKGDGKLHTKQQDASMGAYFLRSLGQCVGAQNGPRWHQTRYHLEQFFSAVEAASMITDFQRVLNNWAKTLPANAASQQIGDRKFLTDSVEICRQLPFRMIAMCLYGNMLTDERFDMLWRLNKIHEKVTQYTFFGTWENMPYYHLLPTTANRVLAEYEEGWKEFNLEIISAARKKHVLSSITHVPSCGIRRYDNGHDEILFTNIDVTSAQFAYGLINMGKSPAAGRRLYDEVSTVAVEEDEIDFYARKDDTFLHKMYLEILRTNPPIWFTFPETTAVEKRIDGFLIPAGTNVVIDTLRLNKSSPIWGNTGHEFHPERWDHITTGQARYSWLGYGMGPRKCLGKNFANIILKLFMISVSRHFTLDAGEGAVQIKRDRFTCVPEQLVAFEQR</sequence>
<dbReference type="AlphaFoldDB" id="A0A7R7XEJ6"/>
<feature type="transmembrane region" description="Helical" evidence="2">
    <location>
        <begin position="15"/>
        <end position="34"/>
    </location>
</feature>
<organism evidence="3 4">
    <name type="scientific">Aspergillus puulaauensis</name>
    <dbReference type="NCBI Taxonomy" id="1220207"/>
    <lineage>
        <taxon>Eukaryota</taxon>
        <taxon>Fungi</taxon>
        <taxon>Dikarya</taxon>
        <taxon>Ascomycota</taxon>
        <taxon>Pezizomycotina</taxon>
        <taxon>Eurotiomycetes</taxon>
        <taxon>Eurotiomycetidae</taxon>
        <taxon>Eurotiales</taxon>
        <taxon>Aspergillaceae</taxon>
        <taxon>Aspergillus</taxon>
    </lineage>
</organism>
<evidence type="ECO:0000313" key="4">
    <source>
        <dbReference type="Proteomes" id="UP000654913"/>
    </source>
</evidence>
<keyword evidence="2" id="KW-0812">Transmembrane</keyword>
<dbReference type="InterPro" id="IPR001128">
    <property type="entry name" value="Cyt_P450"/>
</dbReference>
<comment type="similarity">
    <text evidence="1">Belongs to the cytochrome P450 family.</text>
</comment>
<dbReference type="RefSeq" id="XP_041551787.1">
    <property type="nucleotide sequence ID" value="XM_041698621.1"/>
</dbReference>
<accession>A0A7R7XEJ6</accession>
<dbReference type="GO" id="GO:0004497">
    <property type="term" value="F:monooxygenase activity"/>
    <property type="evidence" value="ECO:0007669"/>
    <property type="project" value="InterPro"/>
</dbReference>
<dbReference type="PANTHER" id="PTHR24305">
    <property type="entry name" value="CYTOCHROME P450"/>
    <property type="match status" value="1"/>
</dbReference>
<dbReference type="PANTHER" id="PTHR24305:SF166">
    <property type="entry name" value="CYTOCHROME P450 12A4, MITOCHONDRIAL-RELATED"/>
    <property type="match status" value="1"/>
</dbReference>
<dbReference type="GO" id="GO:0016705">
    <property type="term" value="F:oxidoreductase activity, acting on paired donors, with incorporation or reduction of molecular oxygen"/>
    <property type="evidence" value="ECO:0007669"/>
    <property type="project" value="InterPro"/>
</dbReference>
<evidence type="ECO:0000256" key="2">
    <source>
        <dbReference type="SAM" id="Phobius"/>
    </source>
</evidence>
<dbReference type="GO" id="GO:0005506">
    <property type="term" value="F:iron ion binding"/>
    <property type="evidence" value="ECO:0007669"/>
    <property type="project" value="InterPro"/>
</dbReference>
<dbReference type="OrthoDB" id="2789670at2759"/>
<dbReference type="InterPro" id="IPR036396">
    <property type="entry name" value="Cyt_P450_sf"/>
</dbReference>
<keyword evidence="4" id="KW-1185">Reference proteome</keyword>
<dbReference type="InterPro" id="IPR050121">
    <property type="entry name" value="Cytochrome_P450_monoxygenase"/>
</dbReference>
<name>A0A7R7XEJ6_9EURO</name>